<dbReference type="OrthoDB" id="1264617at2"/>
<comment type="caution">
    <text evidence="2">The sequence shown here is derived from an EMBL/GenBank/DDBJ whole genome shotgun (WGS) entry which is preliminary data.</text>
</comment>
<evidence type="ECO:0000313" key="3">
    <source>
        <dbReference type="Proteomes" id="UP000031473"/>
    </source>
</evidence>
<dbReference type="RefSeq" id="WP_039354797.1">
    <property type="nucleotide sequence ID" value="NZ_FOLA01000018.1"/>
</dbReference>
<proteinExistence type="predicted"/>
<name>A0A0C1EYM1_9FLAO</name>
<protein>
    <submittedName>
        <fullName evidence="2">Uncharacterized protein</fullName>
    </submittedName>
</protein>
<sequence>MKKQLIIYVVIILAFVAYNQFFQVQDERVNSVINILFASFLFLYIGYVAYTVLKRLKDTGKK</sequence>
<keyword evidence="1" id="KW-1133">Transmembrane helix</keyword>
<keyword evidence="1" id="KW-0472">Membrane</keyword>
<gene>
    <name evidence="2" type="ORF">OA86_14490</name>
</gene>
<keyword evidence="3" id="KW-1185">Reference proteome</keyword>
<feature type="transmembrane region" description="Helical" evidence="1">
    <location>
        <begin position="33"/>
        <end position="53"/>
    </location>
</feature>
<keyword evidence="1" id="KW-0812">Transmembrane</keyword>
<evidence type="ECO:0000313" key="2">
    <source>
        <dbReference type="EMBL" id="KIA85947.1"/>
    </source>
</evidence>
<organism evidence="2 3">
    <name type="scientific">Kaistella jeonii</name>
    <dbReference type="NCBI Taxonomy" id="266749"/>
    <lineage>
        <taxon>Bacteria</taxon>
        <taxon>Pseudomonadati</taxon>
        <taxon>Bacteroidota</taxon>
        <taxon>Flavobacteriia</taxon>
        <taxon>Flavobacteriales</taxon>
        <taxon>Weeksellaceae</taxon>
        <taxon>Chryseobacterium group</taxon>
        <taxon>Kaistella</taxon>
    </lineage>
</organism>
<dbReference type="STRING" id="266749.SAMN05421876_11826"/>
<dbReference type="AlphaFoldDB" id="A0A0C1EYM1"/>
<dbReference type="EMBL" id="JSYL01000017">
    <property type="protein sequence ID" value="KIA85947.1"/>
    <property type="molecule type" value="Genomic_DNA"/>
</dbReference>
<reference evidence="2 3" key="1">
    <citation type="submission" date="2014-10" db="EMBL/GenBank/DDBJ databases">
        <title>Kaistella jeonii genome.</title>
        <authorList>
            <person name="Clayton J.T."/>
            <person name="Newman J.D."/>
        </authorList>
    </citation>
    <scope>NUCLEOTIDE SEQUENCE [LARGE SCALE GENOMIC DNA]</scope>
    <source>
        <strain evidence="2 3">DSM 17048</strain>
    </source>
</reference>
<accession>A0A0C1EYM1</accession>
<evidence type="ECO:0000256" key="1">
    <source>
        <dbReference type="SAM" id="Phobius"/>
    </source>
</evidence>
<dbReference type="Proteomes" id="UP000031473">
    <property type="component" value="Unassembled WGS sequence"/>
</dbReference>
<feature type="transmembrane region" description="Helical" evidence="1">
    <location>
        <begin position="5"/>
        <end position="21"/>
    </location>
</feature>